<keyword evidence="3" id="KW-1185">Reference proteome</keyword>
<evidence type="ECO:0000313" key="3">
    <source>
        <dbReference type="Proteomes" id="UP000750502"/>
    </source>
</evidence>
<feature type="compositionally biased region" description="Acidic residues" evidence="1">
    <location>
        <begin position="344"/>
        <end position="355"/>
    </location>
</feature>
<dbReference type="EMBL" id="JADFTT010000449">
    <property type="protein sequence ID" value="KAG5761457.1"/>
    <property type="molecule type" value="Genomic_DNA"/>
</dbReference>
<gene>
    <name evidence="2" type="ORF">H9Q72_010428</name>
</gene>
<feature type="compositionally biased region" description="Basic and acidic residues" evidence="1">
    <location>
        <begin position="361"/>
        <end position="375"/>
    </location>
</feature>
<feature type="region of interest" description="Disordered" evidence="1">
    <location>
        <begin position="331"/>
        <end position="395"/>
    </location>
</feature>
<protein>
    <submittedName>
        <fullName evidence="2">Uncharacterized protein</fullName>
    </submittedName>
</protein>
<sequence>MDREDLRKTLSGVQADIELSTCLREHPSLDYQLSHYETSGVDCLVNLIRHTNDMLSEPSMTERQEENPLLAYAWQAFFPRDVDEELTTHRFAVKRGVLEFLSTRIHSTLTFEQCCDSDLMNETKWSSDEWLLYESIRSGSSTEDRRREGGAASLIEYDCRQNPNWSLQDAVDRHLASKKEQSHLAMTRPVFVRVRYHSHADDPKPFGDIVTFHLPTTGGTAVTDDQVSRPFSLKAIVRMRDAIGERDYMRPYDHGGVVIDQFETKTLTPRDHSAMLMLEQSSDRRTQLRFKIHILGKRVRLHIHVTPLSNHVRPLTPIKWYLALEKSDSLRNNQASHHNSRDTEEGEDSQAETEAEGGGGNRKEDGEQGQEDRTPRNRHQFFANQREDESWTIWH</sequence>
<dbReference type="AlphaFoldDB" id="A0A9P7HL13"/>
<evidence type="ECO:0000313" key="2">
    <source>
        <dbReference type="EMBL" id="KAG5761457.1"/>
    </source>
</evidence>
<comment type="caution">
    <text evidence="2">The sequence shown here is derived from an EMBL/GenBank/DDBJ whole genome shotgun (WGS) entry which is preliminary data.</text>
</comment>
<dbReference type="Proteomes" id="UP000750502">
    <property type="component" value="Unassembled WGS sequence"/>
</dbReference>
<name>A0A9P7HL13_9HYPO</name>
<reference evidence="2" key="2">
    <citation type="submission" date="2020-10" db="EMBL/GenBank/DDBJ databases">
        <authorList>
            <person name="Peck L.D."/>
            <person name="Nowell R.W."/>
            <person name="Flood J."/>
            <person name="Ryan M.J."/>
            <person name="Barraclough T.G."/>
        </authorList>
    </citation>
    <scope>NUCLEOTIDE SEQUENCE</scope>
    <source>
        <strain evidence="2">IMI 127659i</strain>
    </source>
</reference>
<organism evidence="2 3">
    <name type="scientific">Fusarium xylarioides</name>
    <dbReference type="NCBI Taxonomy" id="221167"/>
    <lineage>
        <taxon>Eukaryota</taxon>
        <taxon>Fungi</taxon>
        <taxon>Dikarya</taxon>
        <taxon>Ascomycota</taxon>
        <taxon>Pezizomycotina</taxon>
        <taxon>Sordariomycetes</taxon>
        <taxon>Hypocreomycetidae</taxon>
        <taxon>Hypocreales</taxon>
        <taxon>Nectriaceae</taxon>
        <taxon>Fusarium</taxon>
        <taxon>Fusarium fujikuroi species complex</taxon>
    </lineage>
</organism>
<dbReference type="OrthoDB" id="4806845at2759"/>
<evidence type="ECO:0000256" key="1">
    <source>
        <dbReference type="SAM" id="MobiDB-lite"/>
    </source>
</evidence>
<proteinExistence type="predicted"/>
<accession>A0A9P7HL13</accession>
<reference evidence="2" key="1">
    <citation type="journal article" date="2020" name="bioRxiv">
        <title>Historical genomics reveals the evolutionary mechanisms behind multiple outbreaks of the host-specific coffee wilt pathogen Fusarium xylarioides.</title>
        <authorList>
            <person name="Peck D."/>
            <person name="Nowell R.W."/>
            <person name="Flood J."/>
            <person name="Ryan M.J."/>
            <person name="Barraclough T.G."/>
        </authorList>
    </citation>
    <scope>NUCLEOTIDE SEQUENCE</scope>
    <source>
        <strain evidence="2">IMI 127659i</strain>
    </source>
</reference>